<dbReference type="KEGG" id="pfuw:KF707C_35380"/>
<keyword evidence="5" id="KW-0488">Methylation</keyword>
<feature type="coiled-coil region" evidence="10">
    <location>
        <begin position="40"/>
        <end position="67"/>
    </location>
</feature>
<keyword evidence="6" id="KW-0997">Cell inner membrane</keyword>
<evidence type="ECO:0000256" key="1">
    <source>
        <dbReference type="ARBA" id="ARBA00004377"/>
    </source>
</evidence>
<evidence type="ECO:0000256" key="2">
    <source>
        <dbReference type="ARBA" id="ARBA00011084"/>
    </source>
</evidence>
<keyword evidence="13" id="KW-1185">Reference proteome</keyword>
<dbReference type="AlphaFoldDB" id="A0AAD1C0S9"/>
<organism evidence="12 13">
    <name type="scientific">Metapseudomonas furukawaii</name>
    <name type="common">Pseudomonas furukawaii</name>
    <dbReference type="NCBI Taxonomy" id="1149133"/>
    <lineage>
        <taxon>Bacteria</taxon>
        <taxon>Pseudomonadati</taxon>
        <taxon>Pseudomonadota</taxon>
        <taxon>Gammaproteobacteria</taxon>
        <taxon>Pseudomonadales</taxon>
        <taxon>Pseudomonadaceae</taxon>
        <taxon>Metapseudomonas</taxon>
    </lineage>
</organism>
<dbReference type="InterPro" id="IPR010055">
    <property type="entry name" value="T2SS_protein-GspJ"/>
</dbReference>
<dbReference type="GO" id="GO:0005886">
    <property type="term" value="C:plasma membrane"/>
    <property type="evidence" value="ECO:0007669"/>
    <property type="project" value="UniProtKB-SubCell"/>
</dbReference>
<reference evidence="13" key="1">
    <citation type="submission" date="2015-05" db="EMBL/GenBank/DDBJ databases">
        <title>Draft genome sequencing of a biphenyl-degrading bacterium, Pseudomonas balearica KF707 (=NBRC110670).</title>
        <authorList>
            <person name="Kimura N."/>
            <person name="Hirose J."/>
            <person name="Watanabe T."/>
            <person name="Suenaga H."/>
            <person name="Fujihara H."/>
            <person name="Noguchi M."/>
            <person name="Hashimoto M."/>
            <person name="Shimodaira J."/>
            <person name="Tsuchikane K."/>
            <person name="Hosoyama A."/>
            <person name="Yamazoe A."/>
            <person name="Fujita N."/>
            <person name="Furukawa K."/>
        </authorList>
    </citation>
    <scope>NUCLEOTIDE SEQUENCE [LARGE SCALE GENOMIC DNA]</scope>
    <source>
        <strain evidence="13">DSM 10086 / NBRC 110670 / KF707</strain>
    </source>
</reference>
<dbReference type="PANTHER" id="PTHR39583:SF2">
    <property type="entry name" value="TYPE II SECRETION SYSTEM PROTEIN J"/>
    <property type="match status" value="1"/>
</dbReference>
<evidence type="ECO:0000256" key="10">
    <source>
        <dbReference type="SAM" id="Coils"/>
    </source>
</evidence>
<dbReference type="InterPro" id="IPR045584">
    <property type="entry name" value="Pilin-like"/>
</dbReference>
<dbReference type="Proteomes" id="UP000218554">
    <property type="component" value="Chromosome"/>
</dbReference>
<dbReference type="EMBL" id="AP014862">
    <property type="protein sequence ID" value="BAU75226.1"/>
    <property type="molecule type" value="Genomic_DNA"/>
</dbReference>
<evidence type="ECO:0000256" key="9">
    <source>
        <dbReference type="ARBA" id="ARBA00023136"/>
    </source>
</evidence>
<dbReference type="GO" id="GO:0015627">
    <property type="term" value="C:type II protein secretion system complex"/>
    <property type="evidence" value="ECO:0007669"/>
    <property type="project" value="InterPro"/>
</dbReference>
<evidence type="ECO:0000313" key="12">
    <source>
        <dbReference type="EMBL" id="BAU75226.1"/>
    </source>
</evidence>
<feature type="region of interest" description="Disordered" evidence="11">
    <location>
        <begin position="201"/>
        <end position="231"/>
    </location>
</feature>
<gene>
    <name evidence="12" type="ORF">KF707C_35380</name>
</gene>
<evidence type="ECO:0000256" key="3">
    <source>
        <dbReference type="ARBA" id="ARBA00021539"/>
    </source>
</evidence>
<dbReference type="NCBIfam" id="TIGR02532">
    <property type="entry name" value="IV_pilin_GFxxxE"/>
    <property type="match status" value="1"/>
</dbReference>
<evidence type="ECO:0000313" key="13">
    <source>
        <dbReference type="Proteomes" id="UP000218554"/>
    </source>
</evidence>
<evidence type="ECO:0000256" key="6">
    <source>
        <dbReference type="ARBA" id="ARBA00022519"/>
    </source>
</evidence>
<proteinExistence type="inferred from homology"/>
<evidence type="ECO:0000256" key="4">
    <source>
        <dbReference type="ARBA" id="ARBA00022475"/>
    </source>
</evidence>
<comment type="subcellular location">
    <subcellularLocation>
        <location evidence="1">Cell inner membrane</location>
        <topology evidence="1">Single-pass membrane protein</topology>
    </subcellularLocation>
</comment>
<keyword evidence="10" id="KW-0175">Coiled coil</keyword>
<dbReference type="Pfam" id="PF11612">
    <property type="entry name" value="T2SSJ"/>
    <property type="match status" value="1"/>
</dbReference>
<keyword evidence="8" id="KW-1133">Transmembrane helix</keyword>
<dbReference type="NCBIfam" id="TIGR01711">
    <property type="entry name" value="gspJ"/>
    <property type="match status" value="1"/>
</dbReference>
<dbReference type="Gene3D" id="2.10.70.20">
    <property type="entry name" value="gspk-gspi-gspj complex like domains"/>
    <property type="match status" value="1"/>
</dbReference>
<dbReference type="RefSeq" id="WP_003456428.1">
    <property type="nucleotide sequence ID" value="NZ_AJMR01000227.1"/>
</dbReference>
<name>A0AAD1C0S9_METFU</name>
<accession>A0AAD1C0S9</accession>
<evidence type="ECO:0000256" key="8">
    <source>
        <dbReference type="ARBA" id="ARBA00022989"/>
    </source>
</evidence>
<protein>
    <recommendedName>
        <fullName evidence="3">Type II secretion system protein J</fullName>
    </recommendedName>
</protein>
<evidence type="ECO:0000256" key="11">
    <source>
        <dbReference type="SAM" id="MobiDB-lite"/>
    </source>
</evidence>
<dbReference type="Pfam" id="PF07963">
    <property type="entry name" value="N_methyl"/>
    <property type="match status" value="1"/>
</dbReference>
<comment type="similarity">
    <text evidence="2">Belongs to the GSP J family.</text>
</comment>
<sequence length="231" mass="26495">MKRAAGFTLLELLIAIAIFALLALGTWRMLGAVLDSDEATREQERQLRELVRAMSAFERDVRQLSARPVRDAYGEARPALLGERLGDNDSLEFTRSGWRNPTGAQRSRLQRVRWQLSGERLERRYWTVLDQAQDSQPRIQAALDGVTGLRLRYLDDSGEWRDAWPPAALEENERLDRLPRALELTLAHRRYGDLRRVLRLVETPPPEQVEAGNGQQDAEQDTRDGDEEPVR</sequence>
<feature type="compositionally biased region" description="Basic and acidic residues" evidence="11">
    <location>
        <begin position="220"/>
        <end position="231"/>
    </location>
</feature>
<dbReference type="InterPro" id="IPR051621">
    <property type="entry name" value="T2SS_protein_J"/>
</dbReference>
<keyword evidence="7" id="KW-0812">Transmembrane</keyword>
<dbReference type="SUPFAM" id="SSF54523">
    <property type="entry name" value="Pili subunits"/>
    <property type="match status" value="1"/>
</dbReference>
<dbReference type="InterPro" id="IPR012902">
    <property type="entry name" value="N_methyl_site"/>
</dbReference>
<keyword evidence="4" id="KW-1003">Cell membrane</keyword>
<keyword evidence="9" id="KW-0472">Membrane</keyword>
<dbReference type="PANTHER" id="PTHR39583">
    <property type="entry name" value="TYPE II SECRETION SYSTEM PROTEIN J-RELATED"/>
    <property type="match status" value="1"/>
</dbReference>
<dbReference type="Gene3D" id="3.10.610.10">
    <property type="entry name" value="GSPII I/J protein-like"/>
    <property type="match status" value="1"/>
</dbReference>
<reference evidence="12 13" key="2">
    <citation type="journal article" date="2017" name="Int. J. Syst. Evol. Microbiol.">
        <title>Pseudomonas furukawaii sp. nov., a polychlorinated biphenyl-degrading bacterium isolated from biphenyl-contaminated soil in Japan.</title>
        <authorList>
            <person name="Kimura N."/>
            <person name="Watanabe T."/>
            <person name="Suenaga H."/>
            <person name="Fujihara H."/>
            <person name="Futagami T."/>
            <person name="Goto M."/>
            <person name="Hanada S."/>
            <person name="Hirose J."/>
        </authorList>
    </citation>
    <scope>NUCLEOTIDE SEQUENCE [LARGE SCALE GENOMIC DNA]</scope>
    <source>
        <strain evidence="13">DSM 10086 / NBRC 110670 / KF707</strain>
    </source>
</reference>
<evidence type="ECO:0000256" key="7">
    <source>
        <dbReference type="ARBA" id="ARBA00022692"/>
    </source>
</evidence>
<evidence type="ECO:0000256" key="5">
    <source>
        <dbReference type="ARBA" id="ARBA00022481"/>
    </source>
</evidence>
<dbReference type="GO" id="GO:0015628">
    <property type="term" value="P:protein secretion by the type II secretion system"/>
    <property type="evidence" value="ECO:0007669"/>
    <property type="project" value="InterPro"/>
</dbReference>